<dbReference type="InterPro" id="IPR008912">
    <property type="entry name" value="Uncharacterised_CoxE"/>
</dbReference>
<dbReference type="EMBL" id="CP104013">
    <property type="protein sequence ID" value="UYP48316.1"/>
    <property type="molecule type" value="Genomic_DNA"/>
</dbReference>
<sequence>MFVEFYYVLRNTKIPVSITEFLSLMDAISKNLILNSTQFYYIARSLLVKDEKYYDLFDETFMYYFRGADIPLAIKDDIFKWLEKPKSSFFDNLQLTPEERELLEKYDWEELKKQFEARIQEQLEEHNGGNYWIGTRGKSPFGWGGQHPAGIRVGGWGGMKSAIKIAQKRQFRDYRSDRILDTRQIQVALRKLRRLSKIGAPDELNLDKTIDETCRQGGEIEFIWEKRKKNNLKLLLLMDVGGSMDPFTYMVEQLFSAANKSNHFKKFKHFYFHNCIYNNLYESAELWHDKKIPLPEIFQKFDKDYRVVLVGDAAMAPYELMMKYGAIDYYQQNETAGIEWLHRFKKHFSHSVWLNPEVPGPWISESRKIISKIFPMYQLSLDGLEEAISKLIR</sequence>
<dbReference type="PANTHER" id="PTHR39338">
    <property type="entry name" value="BLL5662 PROTEIN-RELATED"/>
    <property type="match status" value="1"/>
</dbReference>
<gene>
    <name evidence="1" type="ORF">NEF87_004601</name>
</gene>
<evidence type="ECO:0000313" key="1">
    <source>
        <dbReference type="EMBL" id="UYP48316.1"/>
    </source>
</evidence>
<dbReference type="Proteomes" id="UP001208689">
    <property type="component" value="Chromosome"/>
</dbReference>
<organism evidence="1 2">
    <name type="scientific">Candidatus Lokiarchaeum ossiferum</name>
    <dbReference type="NCBI Taxonomy" id="2951803"/>
    <lineage>
        <taxon>Archaea</taxon>
        <taxon>Promethearchaeati</taxon>
        <taxon>Promethearchaeota</taxon>
        <taxon>Promethearchaeia</taxon>
        <taxon>Promethearchaeales</taxon>
        <taxon>Promethearchaeaceae</taxon>
        <taxon>Candidatus Lokiarchaeum</taxon>
    </lineage>
</organism>
<evidence type="ECO:0008006" key="3">
    <source>
        <dbReference type="Google" id="ProtNLM"/>
    </source>
</evidence>
<name>A0ABY6I0H3_9ARCH</name>
<proteinExistence type="predicted"/>
<protein>
    <recommendedName>
        <fullName evidence="3">VWA domain-containing protein</fullName>
    </recommendedName>
</protein>
<dbReference type="Pfam" id="PF05762">
    <property type="entry name" value="VWA_CoxE"/>
    <property type="match status" value="1"/>
</dbReference>
<dbReference type="PANTHER" id="PTHR39338:SF7">
    <property type="entry name" value="BLL6692 PROTEIN"/>
    <property type="match status" value="1"/>
</dbReference>
<keyword evidence="2" id="KW-1185">Reference proteome</keyword>
<evidence type="ECO:0000313" key="2">
    <source>
        <dbReference type="Proteomes" id="UP001208689"/>
    </source>
</evidence>
<accession>A0ABY6I0H3</accession>
<reference evidence="1" key="1">
    <citation type="submission" date="2022-09" db="EMBL/GenBank/DDBJ databases">
        <title>Actin cytoskeleton and complex cell architecture in an #Asgard archaeon.</title>
        <authorList>
            <person name="Ponce Toledo R.I."/>
            <person name="Schleper C."/>
            <person name="Rodrigues Oliveira T."/>
            <person name="Wollweber F."/>
            <person name="Xu J."/>
            <person name="Rittmann S."/>
            <person name="Klingl A."/>
            <person name="Pilhofer M."/>
        </authorList>
    </citation>
    <scope>NUCLEOTIDE SEQUENCE</scope>
    <source>
        <strain evidence="1">B-35</strain>
    </source>
</reference>